<evidence type="ECO:0000256" key="5">
    <source>
        <dbReference type="HAMAP-Rule" id="MF_00445"/>
    </source>
</evidence>
<keyword evidence="9" id="KW-1185">Reference proteome</keyword>
<comment type="similarity">
    <text evidence="5">Belongs to the complex I subunit 2 family.</text>
</comment>
<keyword evidence="5" id="KW-1003">Cell membrane</keyword>
<accession>H0R531</accession>
<feature type="transmembrane region" description="Helical" evidence="5">
    <location>
        <begin position="514"/>
        <end position="535"/>
    </location>
</feature>
<dbReference type="EMBL" id="BAEH01000106">
    <property type="protein sequence ID" value="GAB20182.1"/>
    <property type="molecule type" value="Genomic_DNA"/>
</dbReference>
<keyword evidence="5" id="KW-0813">Transport</keyword>
<evidence type="ECO:0000313" key="9">
    <source>
        <dbReference type="Proteomes" id="UP000035034"/>
    </source>
</evidence>
<dbReference type="PANTHER" id="PTHR22773">
    <property type="entry name" value="NADH DEHYDROGENASE"/>
    <property type="match status" value="1"/>
</dbReference>
<feature type="transmembrane region" description="Helical" evidence="5">
    <location>
        <begin position="52"/>
        <end position="73"/>
    </location>
</feature>
<dbReference type="AlphaFoldDB" id="H0R531"/>
<comment type="subcellular location">
    <subcellularLocation>
        <location evidence="5">Cell membrane</location>
        <topology evidence="5">Multi-pass membrane protein</topology>
    </subcellularLocation>
    <subcellularLocation>
        <location evidence="1">Endomembrane system</location>
        <topology evidence="1">Multi-pass membrane protein</topology>
    </subcellularLocation>
    <subcellularLocation>
        <location evidence="6">Membrane</location>
        <topology evidence="6">Multi-pass membrane protein</topology>
    </subcellularLocation>
</comment>
<comment type="subunit">
    <text evidence="5">NDH-1 is composed of 14 different subunits. Subunits NuoA, H, J, K, L, M, N constitute the membrane sector of the complex.</text>
</comment>
<feature type="domain" description="NADH:quinone oxidoreductase/Mrp antiporter transmembrane" evidence="7">
    <location>
        <begin position="193"/>
        <end position="487"/>
    </location>
</feature>
<feature type="transmembrane region" description="Helical" evidence="5">
    <location>
        <begin position="392"/>
        <end position="415"/>
    </location>
</feature>
<dbReference type="STRING" id="1077974.GOEFS_106_00790"/>
<evidence type="ECO:0000313" key="8">
    <source>
        <dbReference type="EMBL" id="GAB20182.1"/>
    </source>
</evidence>
<feature type="transmembrane region" description="Helical" evidence="5">
    <location>
        <begin position="472"/>
        <end position="493"/>
    </location>
</feature>
<feature type="transmembrane region" description="Helical" evidence="5">
    <location>
        <begin position="341"/>
        <end position="360"/>
    </location>
</feature>
<feature type="transmembrane region" description="Helical" evidence="5">
    <location>
        <begin position="20"/>
        <end position="40"/>
    </location>
</feature>
<comment type="catalytic activity">
    <reaction evidence="5">
        <text>a quinone + NADH + 5 H(+)(in) = a quinol + NAD(+) + 4 H(+)(out)</text>
        <dbReference type="Rhea" id="RHEA:57888"/>
        <dbReference type="ChEBI" id="CHEBI:15378"/>
        <dbReference type="ChEBI" id="CHEBI:24646"/>
        <dbReference type="ChEBI" id="CHEBI:57540"/>
        <dbReference type="ChEBI" id="CHEBI:57945"/>
        <dbReference type="ChEBI" id="CHEBI:132124"/>
    </reaction>
</comment>
<comment type="caution">
    <text evidence="8">The sequence shown here is derived from an EMBL/GenBank/DDBJ whole genome shotgun (WGS) entry which is preliminary data.</text>
</comment>
<evidence type="ECO:0000256" key="2">
    <source>
        <dbReference type="ARBA" id="ARBA00022692"/>
    </source>
</evidence>
<sequence length="551" mass="57062">MTSPSLMTIAMDSQSIDYFRLSPMLIVFGAAVISVLIEAFAARHTRYRLQLWLSLTGLAAGLVALIAVARAHANSTEVGRIAMSGAVIIDGPALFLQGTILLISLAAVAFMGERRLDRVWAPVEVQSAASTRMPLPASGGDADLPADAFTPSAATVPGSADELVAGRAGAITTEVFPLTLLAVGGMMLFPACGDLLTMFIALEVFSLPLYLMCGIARRRRLLSQEAALKYFLLGAFSSAIFLFGASFAYGATGSLSLGVIGSRIAAQSDVTLALISLALLGVGLLFKVGAVPFGSWVPDVYQGAPTPVTAFMASATKVAAFGALLRVLYVGFPALQDKWEPALWAVAIATMVVATLMAVTQSDIKRMFAYSSVSHVGFILVGVVALSRSGLAATLFYVAAYALSAFGAFAIIAVVRDTAGREASDLPSWAGIGRRNPLVGALLSLFLLAFAGIPLTSGFIAKFAVFGAAGGAGGWALIIVGVVCSAIAAYFYVRVIVAMFFADSGAESPKVLKPSPLTTIPIALCAAGTLALGIFPQPLLDLANSAALFLP</sequence>
<organism evidence="8 9">
    <name type="scientific">Gordonia effusa NBRC 100432</name>
    <dbReference type="NCBI Taxonomy" id="1077974"/>
    <lineage>
        <taxon>Bacteria</taxon>
        <taxon>Bacillati</taxon>
        <taxon>Actinomycetota</taxon>
        <taxon>Actinomycetes</taxon>
        <taxon>Mycobacteriales</taxon>
        <taxon>Gordoniaceae</taxon>
        <taxon>Gordonia</taxon>
    </lineage>
</organism>
<evidence type="ECO:0000259" key="7">
    <source>
        <dbReference type="Pfam" id="PF00361"/>
    </source>
</evidence>
<keyword evidence="5" id="KW-1278">Translocase</keyword>
<dbReference type="GO" id="GO:0012505">
    <property type="term" value="C:endomembrane system"/>
    <property type="evidence" value="ECO:0007669"/>
    <property type="project" value="UniProtKB-SubCell"/>
</dbReference>
<dbReference type="EC" id="7.1.1.-" evidence="5"/>
<keyword evidence="2 5" id="KW-0812">Transmembrane</keyword>
<dbReference type="GO" id="GO:0042773">
    <property type="term" value="P:ATP synthesis coupled electron transport"/>
    <property type="evidence" value="ECO:0007669"/>
    <property type="project" value="InterPro"/>
</dbReference>
<dbReference type="RefSeq" id="WP_007319517.1">
    <property type="nucleotide sequence ID" value="NZ_BAEH01000106.1"/>
</dbReference>
<feature type="transmembrane region" description="Helical" evidence="5">
    <location>
        <begin position="308"/>
        <end position="329"/>
    </location>
</feature>
<dbReference type="NCBIfam" id="TIGR01770">
    <property type="entry name" value="NDH_I_N"/>
    <property type="match status" value="1"/>
</dbReference>
<keyword evidence="5" id="KW-0520">NAD</keyword>
<keyword evidence="5" id="KW-0874">Quinone</keyword>
<feature type="transmembrane region" description="Helical" evidence="5">
    <location>
        <begin position="93"/>
        <end position="112"/>
    </location>
</feature>
<feature type="transmembrane region" description="Helical" evidence="5">
    <location>
        <begin position="436"/>
        <end position="460"/>
    </location>
</feature>
<proteinExistence type="inferred from homology"/>
<comment type="function">
    <text evidence="5">NDH-1 shuttles electrons from NADH, via FMN and iron-sulfur (Fe-S) centers, to quinones in the respiratory chain. The immediate electron acceptor for the enzyme in this species is believed to be a menaquinone. Couples the redox reaction to proton translocation (for every two electrons transferred, four hydrogen ions are translocated across the cytoplasmic membrane), and thus conserves the redox energy in a proton gradient.</text>
</comment>
<evidence type="ECO:0000256" key="6">
    <source>
        <dbReference type="RuleBase" id="RU000320"/>
    </source>
</evidence>
<dbReference type="InterPro" id="IPR001750">
    <property type="entry name" value="ND/Mrp_TM"/>
</dbReference>
<dbReference type="Pfam" id="PF00361">
    <property type="entry name" value="Proton_antipo_M"/>
    <property type="match status" value="1"/>
</dbReference>
<feature type="transmembrane region" description="Helical" evidence="5">
    <location>
        <begin position="270"/>
        <end position="296"/>
    </location>
</feature>
<gene>
    <name evidence="5 8" type="primary">nuoN</name>
    <name evidence="8" type="ORF">GOEFS_106_00790</name>
</gene>
<dbReference type="GO" id="GO:0048038">
    <property type="term" value="F:quinone binding"/>
    <property type="evidence" value="ECO:0007669"/>
    <property type="project" value="UniProtKB-KW"/>
</dbReference>
<feature type="transmembrane region" description="Helical" evidence="5">
    <location>
        <begin position="228"/>
        <end position="250"/>
    </location>
</feature>
<evidence type="ECO:0000256" key="1">
    <source>
        <dbReference type="ARBA" id="ARBA00004127"/>
    </source>
</evidence>
<dbReference type="NCBIfam" id="NF004441">
    <property type="entry name" value="PRK05777.1-4"/>
    <property type="match status" value="1"/>
</dbReference>
<keyword evidence="3 5" id="KW-1133">Transmembrane helix</keyword>
<dbReference type="HAMAP" id="MF_00445">
    <property type="entry name" value="NDH1_NuoN_1"/>
    <property type="match status" value="1"/>
</dbReference>
<dbReference type="Proteomes" id="UP000035034">
    <property type="component" value="Unassembled WGS sequence"/>
</dbReference>
<dbReference type="GO" id="GO:0005886">
    <property type="term" value="C:plasma membrane"/>
    <property type="evidence" value="ECO:0007669"/>
    <property type="project" value="UniProtKB-SubCell"/>
</dbReference>
<dbReference type="InterPro" id="IPR010096">
    <property type="entry name" value="NADH-Q_OxRdtase_suN/2"/>
</dbReference>
<feature type="transmembrane region" description="Helical" evidence="5">
    <location>
        <begin position="367"/>
        <end position="386"/>
    </location>
</feature>
<keyword evidence="4 5" id="KW-0472">Membrane</keyword>
<dbReference type="GO" id="GO:0008137">
    <property type="term" value="F:NADH dehydrogenase (ubiquinone) activity"/>
    <property type="evidence" value="ECO:0007669"/>
    <property type="project" value="InterPro"/>
</dbReference>
<dbReference type="eggNOG" id="COG1007">
    <property type="taxonomic scope" value="Bacteria"/>
</dbReference>
<feature type="transmembrane region" description="Helical" evidence="5">
    <location>
        <begin position="168"/>
        <end position="189"/>
    </location>
</feature>
<dbReference type="GO" id="GO:0050136">
    <property type="term" value="F:NADH dehydrogenase (quinone) (non-electrogenic) activity"/>
    <property type="evidence" value="ECO:0007669"/>
    <property type="project" value="UniProtKB-UniRule"/>
</dbReference>
<evidence type="ECO:0000256" key="3">
    <source>
        <dbReference type="ARBA" id="ARBA00022989"/>
    </source>
</evidence>
<protein>
    <recommendedName>
        <fullName evidence="5">NADH-quinone oxidoreductase subunit N</fullName>
        <ecNumber evidence="5">7.1.1.-</ecNumber>
    </recommendedName>
    <alternativeName>
        <fullName evidence="5">NADH dehydrogenase I subunit N</fullName>
    </alternativeName>
    <alternativeName>
        <fullName evidence="5">NDH-1 subunit N</fullName>
    </alternativeName>
</protein>
<feature type="transmembrane region" description="Helical" evidence="5">
    <location>
        <begin position="195"/>
        <end position="216"/>
    </location>
</feature>
<reference evidence="8 9" key="1">
    <citation type="submission" date="2011-12" db="EMBL/GenBank/DDBJ databases">
        <title>Whole genome shotgun sequence of Gordonia effusa NBRC 100432.</title>
        <authorList>
            <person name="Yoshida I."/>
            <person name="Takarada H."/>
            <person name="Hosoyama A."/>
            <person name="Tsuchikane K."/>
            <person name="Katsumata H."/>
            <person name="Yamazaki S."/>
            <person name="Fujita N."/>
        </authorList>
    </citation>
    <scope>NUCLEOTIDE SEQUENCE [LARGE SCALE GENOMIC DNA]</scope>
    <source>
        <strain evidence="8 9">NBRC 100432</strain>
    </source>
</reference>
<evidence type="ECO:0000256" key="4">
    <source>
        <dbReference type="ARBA" id="ARBA00023136"/>
    </source>
</evidence>
<name>H0R531_9ACTN</name>